<feature type="domain" description="DNA polymerase III beta sliding clamp C-terminal" evidence="13">
    <location>
        <begin position="255"/>
        <end position="376"/>
    </location>
</feature>
<accession>A0ABY4CRD1</accession>
<feature type="domain" description="DNA polymerase III beta sliding clamp central" evidence="12">
    <location>
        <begin position="137"/>
        <end position="252"/>
    </location>
</feature>
<dbReference type="PANTHER" id="PTHR30478:SF0">
    <property type="entry name" value="BETA SLIDING CLAMP"/>
    <property type="match status" value="1"/>
</dbReference>
<keyword evidence="4 10" id="KW-0963">Cytoplasm</keyword>
<dbReference type="PANTHER" id="PTHR30478">
    <property type="entry name" value="DNA POLYMERASE III SUBUNIT BETA"/>
    <property type="match status" value="1"/>
</dbReference>
<keyword evidence="15" id="KW-1185">Reference proteome</keyword>
<dbReference type="Gene3D" id="3.10.150.10">
    <property type="entry name" value="DNA Polymerase III, subunit A, domain 2"/>
    <property type="match status" value="1"/>
</dbReference>
<evidence type="ECO:0000256" key="6">
    <source>
        <dbReference type="ARBA" id="ARBA00022695"/>
    </source>
</evidence>
<dbReference type="Pfam" id="PF00712">
    <property type="entry name" value="DNA_pol3_beta"/>
    <property type="match status" value="1"/>
</dbReference>
<dbReference type="InterPro" id="IPR022635">
    <property type="entry name" value="DNA_polIII_beta_C"/>
</dbReference>
<evidence type="ECO:0000256" key="2">
    <source>
        <dbReference type="ARBA" id="ARBA00010752"/>
    </source>
</evidence>
<dbReference type="InterPro" id="IPR046938">
    <property type="entry name" value="DNA_clamp_sf"/>
</dbReference>
<keyword evidence="5 10" id="KW-0808">Transferase</keyword>
<gene>
    <name evidence="14" type="primary">dnaN</name>
    <name evidence="14" type="ORF">LSG31_05780</name>
</gene>
<evidence type="ECO:0000256" key="9">
    <source>
        <dbReference type="ARBA" id="ARBA00023125"/>
    </source>
</evidence>
<dbReference type="Pfam" id="PF02767">
    <property type="entry name" value="DNA_pol3_beta_2"/>
    <property type="match status" value="1"/>
</dbReference>
<dbReference type="RefSeq" id="WP_347438446.1">
    <property type="nucleotide sequence ID" value="NZ_CP089291.1"/>
</dbReference>
<evidence type="ECO:0000256" key="1">
    <source>
        <dbReference type="ARBA" id="ARBA00004496"/>
    </source>
</evidence>
<organism evidence="14 15">
    <name type="scientific">Fodinisporobacter ferrooxydans</name>
    <dbReference type="NCBI Taxonomy" id="2901836"/>
    <lineage>
        <taxon>Bacteria</taxon>
        <taxon>Bacillati</taxon>
        <taxon>Bacillota</taxon>
        <taxon>Bacilli</taxon>
        <taxon>Bacillales</taxon>
        <taxon>Alicyclobacillaceae</taxon>
        <taxon>Fodinisporobacter</taxon>
    </lineage>
</organism>
<comment type="subunit">
    <text evidence="10">Forms a ring-shaped head-to-tail homodimer around DNA.</text>
</comment>
<evidence type="ECO:0000259" key="13">
    <source>
        <dbReference type="Pfam" id="PF02768"/>
    </source>
</evidence>
<evidence type="ECO:0000256" key="8">
    <source>
        <dbReference type="ARBA" id="ARBA00022932"/>
    </source>
</evidence>
<evidence type="ECO:0000259" key="11">
    <source>
        <dbReference type="Pfam" id="PF00712"/>
    </source>
</evidence>
<comment type="subcellular location">
    <subcellularLocation>
        <location evidence="1 10">Cytoplasm</location>
    </subcellularLocation>
</comment>
<evidence type="ECO:0000256" key="4">
    <source>
        <dbReference type="ARBA" id="ARBA00022490"/>
    </source>
</evidence>
<evidence type="ECO:0000256" key="10">
    <source>
        <dbReference type="PIRNR" id="PIRNR000804"/>
    </source>
</evidence>
<comment type="similarity">
    <text evidence="2 10">Belongs to the beta sliding clamp family.</text>
</comment>
<protein>
    <recommendedName>
        <fullName evidence="3 10">Beta sliding clamp</fullName>
    </recommendedName>
</protein>
<proteinExistence type="inferred from homology"/>
<dbReference type="InterPro" id="IPR022634">
    <property type="entry name" value="DNA_polIII_beta_N"/>
</dbReference>
<dbReference type="PIRSF" id="PIRSF000804">
    <property type="entry name" value="DNA_pol_III_b"/>
    <property type="match status" value="1"/>
</dbReference>
<dbReference type="Gene3D" id="3.70.10.10">
    <property type="match status" value="1"/>
</dbReference>
<sequence>MHITIDRSHFLTAIQSVQKAISTKTTIPILTGIKLSVTEQGLKMTATDLQIGIETIVQKEQNGETILQIHQLGSIVLTAKYLGEIVRKLPQATVDIEVKQNYLTIIRSGTSEFNLHGLDAEEFPRLPQVTGNQVFSIPSDLLKDMIRQTVYAVSTEEIRPVLTGVVWSLKEGNLKFVATDSHRLASRKVQVEAPEEMQLFNIIVPGKSLLELGRLLSEDDTLVDIVVADNQVLIHMGRTQFYSRLLEGQYPDTTRIIPNTYKTAVQVKTKDLLDAVERAALIAKDNDNNVVRFNIKQMIIDITSNSPDVGKVSETLKPIQVSGEDMIIACNAKYLIEALRVITSPEITVEFTGSMSPILLKPLDNPGYLTLVLPVRIY</sequence>
<dbReference type="EMBL" id="CP089291">
    <property type="protein sequence ID" value="UOF91758.1"/>
    <property type="molecule type" value="Genomic_DNA"/>
</dbReference>
<keyword evidence="8 10" id="KW-0239">DNA-directed DNA polymerase</keyword>
<comment type="function">
    <text evidence="10">Confers DNA tethering and processivity to DNA polymerases and other proteins. Acts as a clamp, forming a ring around DNA (a reaction catalyzed by the clamp-loading complex) which diffuses in an ATP-independent manner freely and bidirectionally along dsDNA. Initially characterized for its ability to contact the catalytic subunit of DNA polymerase III (Pol III), a complex, multichain enzyme responsible for most of the replicative synthesis in bacteria; Pol III exhibits 3'-5' exonuclease proofreading activity. The beta chain is required for initiation of replication as well as for processivity of DNA replication.</text>
</comment>
<dbReference type="InterPro" id="IPR001001">
    <property type="entry name" value="DNA_polIII_beta"/>
</dbReference>
<evidence type="ECO:0000259" key="12">
    <source>
        <dbReference type="Pfam" id="PF02767"/>
    </source>
</evidence>
<dbReference type="Proteomes" id="UP000830167">
    <property type="component" value="Chromosome"/>
</dbReference>
<keyword evidence="7 10" id="KW-0235">DNA replication</keyword>
<dbReference type="GO" id="GO:0003887">
    <property type="term" value="F:DNA-directed DNA polymerase activity"/>
    <property type="evidence" value="ECO:0007669"/>
    <property type="project" value="UniProtKB-EC"/>
</dbReference>
<dbReference type="InterPro" id="IPR022637">
    <property type="entry name" value="DNA_polIII_beta_cen"/>
</dbReference>
<dbReference type="SUPFAM" id="SSF55979">
    <property type="entry name" value="DNA clamp"/>
    <property type="match status" value="3"/>
</dbReference>
<evidence type="ECO:0000256" key="5">
    <source>
        <dbReference type="ARBA" id="ARBA00022679"/>
    </source>
</evidence>
<evidence type="ECO:0000256" key="3">
    <source>
        <dbReference type="ARBA" id="ARBA00021035"/>
    </source>
</evidence>
<feature type="domain" description="DNA polymerase III beta sliding clamp N-terminal" evidence="11">
    <location>
        <begin position="1"/>
        <end position="127"/>
    </location>
</feature>
<evidence type="ECO:0000313" key="15">
    <source>
        <dbReference type="Proteomes" id="UP000830167"/>
    </source>
</evidence>
<keyword evidence="9" id="KW-0238">DNA-binding</keyword>
<dbReference type="NCBIfam" id="TIGR00663">
    <property type="entry name" value="dnan"/>
    <property type="match status" value="1"/>
</dbReference>
<keyword evidence="6 10" id="KW-0548">Nucleotidyltransferase</keyword>
<dbReference type="SMART" id="SM00480">
    <property type="entry name" value="POL3Bc"/>
    <property type="match status" value="1"/>
</dbReference>
<dbReference type="CDD" id="cd00140">
    <property type="entry name" value="beta_clamp"/>
    <property type="match status" value="1"/>
</dbReference>
<reference evidence="14" key="1">
    <citation type="submission" date="2021-12" db="EMBL/GenBank/DDBJ databases">
        <title>Alicyclobacillaceae gen. nov., sp. nov., isolated from chalcocite enrichment system.</title>
        <authorList>
            <person name="Jiang Z."/>
        </authorList>
    </citation>
    <scope>NUCLEOTIDE SEQUENCE</scope>
    <source>
        <strain evidence="14">MYW30-H2</strain>
    </source>
</reference>
<evidence type="ECO:0000313" key="14">
    <source>
        <dbReference type="EMBL" id="UOF91758.1"/>
    </source>
</evidence>
<evidence type="ECO:0000256" key="7">
    <source>
        <dbReference type="ARBA" id="ARBA00022705"/>
    </source>
</evidence>
<dbReference type="Pfam" id="PF02768">
    <property type="entry name" value="DNA_pol3_beta_3"/>
    <property type="match status" value="1"/>
</dbReference>
<name>A0ABY4CRD1_9BACL</name>